<dbReference type="GeneID" id="28816828"/>
<evidence type="ECO:0000313" key="1">
    <source>
        <dbReference type="EMBL" id="KUJ21555.1"/>
    </source>
</evidence>
<sequence length="137" mass="15024">MNYMSSIGTADTRLLKKTFTLNVLTIPTVGILCGEWTPILAAVIIKIALCMVHVLVQSVNQRARVRVPKPIARTITTNLGVLEGELLSSRGFSLTPTFFLRPKSGQTRHISPILTCSLPLIEQHSARNAFLSISIQV</sequence>
<dbReference type="EMBL" id="KQ947407">
    <property type="protein sequence ID" value="KUJ21555.1"/>
    <property type="molecule type" value="Genomic_DNA"/>
</dbReference>
<evidence type="ECO:0000313" key="2">
    <source>
        <dbReference type="Proteomes" id="UP000070700"/>
    </source>
</evidence>
<organism evidence="1 2">
    <name type="scientific">Mollisia scopiformis</name>
    <name type="common">Conifer needle endophyte fungus</name>
    <name type="synonym">Phialocephala scopiformis</name>
    <dbReference type="NCBI Taxonomy" id="149040"/>
    <lineage>
        <taxon>Eukaryota</taxon>
        <taxon>Fungi</taxon>
        <taxon>Dikarya</taxon>
        <taxon>Ascomycota</taxon>
        <taxon>Pezizomycotina</taxon>
        <taxon>Leotiomycetes</taxon>
        <taxon>Helotiales</taxon>
        <taxon>Mollisiaceae</taxon>
        <taxon>Mollisia</taxon>
    </lineage>
</organism>
<dbReference type="Proteomes" id="UP000070700">
    <property type="component" value="Unassembled WGS sequence"/>
</dbReference>
<dbReference type="RefSeq" id="XP_018075910.1">
    <property type="nucleotide sequence ID" value="XM_018207102.1"/>
</dbReference>
<keyword evidence="2" id="KW-1185">Reference proteome</keyword>
<name>A0A194XMR7_MOLSC</name>
<accession>A0A194XMR7</accession>
<dbReference type="AlphaFoldDB" id="A0A194XMR7"/>
<dbReference type="KEGG" id="psco:LY89DRAFT_377816"/>
<dbReference type="InParanoid" id="A0A194XMR7"/>
<gene>
    <name evidence="1" type="ORF">LY89DRAFT_377816</name>
</gene>
<proteinExistence type="predicted"/>
<reference evidence="1 2" key="1">
    <citation type="submission" date="2015-10" db="EMBL/GenBank/DDBJ databases">
        <title>Full genome of DAOMC 229536 Phialocephala scopiformis, a fungal endophyte of spruce producing the potent anti-insectan compound rugulosin.</title>
        <authorList>
            <consortium name="DOE Joint Genome Institute"/>
            <person name="Walker A.K."/>
            <person name="Frasz S.L."/>
            <person name="Seifert K.A."/>
            <person name="Miller J.D."/>
            <person name="Mondo S.J."/>
            <person name="Labutti K."/>
            <person name="Lipzen A."/>
            <person name="Dockter R."/>
            <person name="Kennedy M."/>
            <person name="Grigoriev I.V."/>
            <person name="Spatafora J.W."/>
        </authorList>
    </citation>
    <scope>NUCLEOTIDE SEQUENCE [LARGE SCALE GENOMIC DNA]</scope>
    <source>
        <strain evidence="1 2">CBS 120377</strain>
    </source>
</reference>
<protein>
    <submittedName>
        <fullName evidence="1">Uncharacterized protein</fullName>
    </submittedName>
</protein>